<protein>
    <recommendedName>
        <fullName evidence="3">TrpR like protein, YerC/YecD</fullName>
    </recommendedName>
</protein>
<dbReference type="GO" id="GO:0043565">
    <property type="term" value="F:sequence-specific DNA binding"/>
    <property type="evidence" value="ECO:0007669"/>
    <property type="project" value="InterPro"/>
</dbReference>
<sequence>MSPLSKWPLTTDEQIRIRNLFLNELVKISDKDEMESLMKSLLSESEYFMVAKRLVAFVLIDKDYSDVQIAKMLHLTRATVNKFRTIYKYSRERRDPVVKVVERMKISEAMKNLLKEVLLKYAIPAALGRIPKKGIF</sequence>
<dbReference type="SUPFAM" id="SSF48295">
    <property type="entry name" value="TrpR-like"/>
    <property type="match status" value="1"/>
</dbReference>
<gene>
    <name evidence="1" type="ORF">UU93_C0006G0027</name>
</gene>
<evidence type="ECO:0000313" key="2">
    <source>
        <dbReference type="Proteomes" id="UP000034160"/>
    </source>
</evidence>
<reference evidence="1 2" key="1">
    <citation type="journal article" date="2015" name="Nature">
        <title>rRNA introns, odd ribosomes, and small enigmatic genomes across a large radiation of phyla.</title>
        <authorList>
            <person name="Brown C.T."/>
            <person name="Hug L.A."/>
            <person name="Thomas B.C."/>
            <person name="Sharon I."/>
            <person name="Castelle C.J."/>
            <person name="Singh A."/>
            <person name="Wilkins M.J."/>
            <person name="Williams K.H."/>
            <person name="Banfield J.F."/>
        </authorList>
    </citation>
    <scope>NUCLEOTIDE SEQUENCE [LARGE SCALE GENOMIC DNA]</scope>
</reference>
<dbReference type="Proteomes" id="UP000034160">
    <property type="component" value="Unassembled WGS sequence"/>
</dbReference>
<dbReference type="STRING" id="1618356.UU93_C0006G0027"/>
<dbReference type="InterPro" id="IPR010921">
    <property type="entry name" value="Trp_repressor/repl_initiator"/>
</dbReference>
<dbReference type="Gene3D" id="1.10.1270.10">
    <property type="entry name" value="TrpR-like"/>
    <property type="match status" value="1"/>
</dbReference>
<evidence type="ECO:0000313" key="1">
    <source>
        <dbReference type="EMBL" id="KKS32548.1"/>
    </source>
</evidence>
<comment type="caution">
    <text evidence="1">The sequence shown here is derived from an EMBL/GenBank/DDBJ whole genome shotgun (WGS) entry which is preliminary data.</text>
</comment>
<accession>A0A0G1B4S8</accession>
<organism evidence="1 2">
    <name type="scientific">Candidatus Amesbacteria bacterium GW2011_GWA2_42_12</name>
    <dbReference type="NCBI Taxonomy" id="1618356"/>
    <lineage>
        <taxon>Bacteria</taxon>
        <taxon>Candidatus Amesiibacteriota</taxon>
    </lineage>
</organism>
<dbReference type="AlphaFoldDB" id="A0A0G1B4S8"/>
<dbReference type="InterPro" id="IPR038116">
    <property type="entry name" value="TrpR-like_sf"/>
</dbReference>
<evidence type="ECO:0008006" key="3">
    <source>
        <dbReference type="Google" id="ProtNLM"/>
    </source>
</evidence>
<proteinExistence type="predicted"/>
<dbReference type="EMBL" id="LCCN01000006">
    <property type="protein sequence ID" value="KKS32548.1"/>
    <property type="molecule type" value="Genomic_DNA"/>
</dbReference>
<name>A0A0G1B4S8_9BACT</name>